<evidence type="ECO:0000313" key="1">
    <source>
        <dbReference type="EMBL" id="NNG59804.1"/>
    </source>
</evidence>
<protein>
    <submittedName>
        <fullName evidence="1">Uncharacterized protein</fullName>
    </submittedName>
</protein>
<dbReference type="EMBL" id="JABEOU010000064">
    <property type="protein sequence ID" value="NNG59804.1"/>
    <property type="molecule type" value="Genomic_DNA"/>
</dbReference>
<dbReference type="AlphaFoldDB" id="A0A7Y2KTD4"/>
<reference evidence="1 2" key="1">
    <citation type="submission" date="2020-05" db="EMBL/GenBank/DDBJ databases">
        <title>Draft Genome Sequences of Sphingomonas sp. Isolated from the International Space Station.</title>
        <authorList>
            <person name="Bijlani S."/>
            <person name="Singh N.K."/>
            <person name="Mason C.E."/>
            <person name="Wang C.C."/>
            <person name="Venkateswaran K."/>
        </authorList>
    </citation>
    <scope>NUCLEOTIDE SEQUENCE [LARGE SCALE GENOMIC DNA]</scope>
    <source>
        <strain evidence="1 2">FKI-L5-BR-P1</strain>
    </source>
</reference>
<name>A0A7Y2KTD4_SPHPI</name>
<gene>
    <name evidence="1" type="ORF">HKX06_20900</name>
</gene>
<proteinExistence type="predicted"/>
<comment type="caution">
    <text evidence="1">The sequence shown here is derived from an EMBL/GenBank/DDBJ whole genome shotgun (WGS) entry which is preliminary data.</text>
</comment>
<accession>A0A7Y2KTD4</accession>
<evidence type="ECO:0000313" key="2">
    <source>
        <dbReference type="Proteomes" id="UP000550136"/>
    </source>
</evidence>
<sequence length="217" mass="24735">MEQLPPHVATADEPIEHLRDRPWDGPDMRCVMPIEMMLGALHRTSDAAGYLTFWRTFVKSVGGWVGLTISRDGEEELGFGTPCDAQTRHRSRWLHFLSEDLNRDPDRRDLLISSLIASGHYADNRPADVRATTRAIREFLRTQGRILIDPDGNLTEGGGAPRLFTHGSDTEAAECIRASRFYFAVRRRWRSERHIKRAVRMLGSRTNNGWLVLEARA</sequence>
<organism evidence="1 2">
    <name type="scientific">Sphingomonas paucimobilis</name>
    <name type="common">Pseudomonas paucimobilis</name>
    <dbReference type="NCBI Taxonomy" id="13689"/>
    <lineage>
        <taxon>Bacteria</taxon>
        <taxon>Pseudomonadati</taxon>
        <taxon>Pseudomonadota</taxon>
        <taxon>Alphaproteobacteria</taxon>
        <taxon>Sphingomonadales</taxon>
        <taxon>Sphingomonadaceae</taxon>
        <taxon>Sphingomonas</taxon>
    </lineage>
</organism>
<dbReference type="RefSeq" id="WP_170171038.1">
    <property type="nucleotide sequence ID" value="NZ_JABEOU010000064.1"/>
</dbReference>
<dbReference type="Proteomes" id="UP000550136">
    <property type="component" value="Unassembled WGS sequence"/>
</dbReference>